<dbReference type="InterPro" id="IPR007754">
    <property type="entry name" value="GlcNAc_II"/>
</dbReference>
<evidence type="ECO:0000256" key="6">
    <source>
        <dbReference type="ARBA" id="ARBA00022692"/>
    </source>
</evidence>
<accession>A0A1B6KUZ6</accession>
<feature type="disulfide bond" evidence="16">
    <location>
        <begin position="17"/>
        <end position="118"/>
    </location>
</feature>
<evidence type="ECO:0000256" key="14">
    <source>
        <dbReference type="ARBA" id="ARBA00023211"/>
    </source>
</evidence>
<keyword evidence="9" id="KW-1133">Transmembrane helix</keyword>
<protein>
    <submittedName>
        <fullName evidence="17">Uncharacterized protein</fullName>
    </submittedName>
</protein>
<organism evidence="17">
    <name type="scientific">Graphocephala atropunctata</name>
    <dbReference type="NCBI Taxonomy" id="36148"/>
    <lineage>
        <taxon>Eukaryota</taxon>
        <taxon>Metazoa</taxon>
        <taxon>Ecdysozoa</taxon>
        <taxon>Arthropoda</taxon>
        <taxon>Hexapoda</taxon>
        <taxon>Insecta</taxon>
        <taxon>Pterygota</taxon>
        <taxon>Neoptera</taxon>
        <taxon>Paraneoptera</taxon>
        <taxon>Hemiptera</taxon>
        <taxon>Auchenorrhyncha</taxon>
        <taxon>Membracoidea</taxon>
        <taxon>Cicadellidae</taxon>
        <taxon>Cicadellinae</taxon>
        <taxon>Cicadellini</taxon>
        <taxon>Graphocephala</taxon>
    </lineage>
</organism>
<keyword evidence="8" id="KW-0735">Signal-anchor</keyword>
<dbReference type="Pfam" id="PF05060">
    <property type="entry name" value="MGAT2"/>
    <property type="match status" value="1"/>
</dbReference>
<dbReference type="AlphaFoldDB" id="A0A1B6KUZ6"/>
<evidence type="ECO:0000256" key="3">
    <source>
        <dbReference type="ARBA" id="ARBA00004922"/>
    </source>
</evidence>
<evidence type="ECO:0000256" key="1">
    <source>
        <dbReference type="ARBA" id="ARBA00001936"/>
    </source>
</evidence>
<dbReference type="GO" id="GO:0006487">
    <property type="term" value="P:protein N-linked glycosylation"/>
    <property type="evidence" value="ECO:0007669"/>
    <property type="project" value="TreeGrafter"/>
</dbReference>
<feature type="disulfide bond" evidence="16">
    <location>
        <begin position="12"/>
        <end position="35"/>
    </location>
</feature>
<keyword evidence="5" id="KW-0808">Transferase</keyword>
<dbReference type="GO" id="GO:0005795">
    <property type="term" value="C:Golgi stack"/>
    <property type="evidence" value="ECO:0007669"/>
    <property type="project" value="InterPro"/>
</dbReference>
<evidence type="ECO:0000256" key="11">
    <source>
        <dbReference type="ARBA" id="ARBA00023136"/>
    </source>
</evidence>
<evidence type="ECO:0000256" key="2">
    <source>
        <dbReference type="ARBA" id="ARBA00004323"/>
    </source>
</evidence>
<keyword evidence="4" id="KW-0328">Glycosyltransferase</keyword>
<gene>
    <name evidence="17" type="ORF">g.20460</name>
</gene>
<keyword evidence="10" id="KW-0333">Golgi apparatus</keyword>
<evidence type="ECO:0000256" key="8">
    <source>
        <dbReference type="ARBA" id="ARBA00022968"/>
    </source>
</evidence>
<dbReference type="UniPathway" id="UPA00378"/>
<keyword evidence="13" id="KW-0325">Glycoprotein</keyword>
<dbReference type="PANTHER" id="PTHR12871">
    <property type="entry name" value="BETA-1,2-N-ACETYLGLUCOSAMINYLTRANSFERASE II"/>
    <property type="match status" value="1"/>
</dbReference>
<feature type="binding site" evidence="15">
    <location>
        <position position="52"/>
    </location>
    <ligand>
        <name>Mn(2+)</name>
        <dbReference type="ChEBI" id="CHEBI:29035"/>
    </ligand>
</feature>
<sequence length="129" mass="14680">CIGRTCLNTFGCSDMFCQYNDYNWDFTLAYLSHKCLPHELKPLNVVSPRVFHIGECGLHFHTGNCSDLDALRQTRLLEASVLQYLFPPEVRVGFTSVHQMRIDGHNGGWDDPRDIELCKGLAQGINKHN</sequence>
<comment type="subcellular location">
    <subcellularLocation>
        <location evidence="2">Golgi apparatus membrane</location>
        <topology evidence="2">Single-pass type II membrane protein</topology>
    </subcellularLocation>
</comment>
<evidence type="ECO:0000256" key="10">
    <source>
        <dbReference type="ARBA" id="ARBA00023034"/>
    </source>
</evidence>
<dbReference type="EMBL" id="GEBQ01024756">
    <property type="protein sequence ID" value="JAT15221.1"/>
    <property type="molecule type" value="Transcribed_RNA"/>
</dbReference>
<dbReference type="GO" id="GO:0000139">
    <property type="term" value="C:Golgi membrane"/>
    <property type="evidence" value="ECO:0007669"/>
    <property type="project" value="UniProtKB-SubCell"/>
</dbReference>
<dbReference type="GO" id="GO:0046872">
    <property type="term" value="F:metal ion binding"/>
    <property type="evidence" value="ECO:0007669"/>
    <property type="project" value="UniProtKB-KW"/>
</dbReference>
<comment type="pathway">
    <text evidence="3">Protein modification; protein glycosylation.</text>
</comment>
<keyword evidence="11" id="KW-0472">Membrane</keyword>
<comment type="cofactor">
    <cofactor evidence="1 15">
        <name>Mn(2+)</name>
        <dbReference type="ChEBI" id="CHEBI:29035"/>
    </cofactor>
</comment>
<evidence type="ECO:0000256" key="12">
    <source>
        <dbReference type="ARBA" id="ARBA00023157"/>
    </source>
</evidence>
<dbReference type="GO" id="GO:0009312">
    <property type="term" value="P:oligosaccharide biosynthetic process"/>
    <property type="evidence" value="ECO:0007669"/>
    <property type="project" value="InterPro"/>
</dbReference>
<name>A0A1B6KUZ6_9HEMI</name>
<evidence type="ECO:0000256" key="7">
    <source>
        <dbReference type="ARBA" id="ARBA00022723"/>
    </source>
</evidence>
<keyword evidence="7 15" id="KW-0479">Metal-binding</keyword>
<feature type="non-terminal residue" evidence="17">
    <location>
        <position position="1"/>
    </location>
</feature>
<evidence type="ECO:0000256" key="16">
    <source>
        <dbReference type="PIRSR" id="PIRSR607754-3"/>
    </source>
</evidence>
<keyword evidence="6" id="KW-0812">Transmembrane</keyword>
<evidence type="ECO:0000313" key="17">
    <source>
        <dbReference type="EMBL" id="JAT15221.1"/>
    </source>
</evidence>
<proteinExistence type="predicted"/>
<evidence type="ECO:0000256" key="9">
    <source>
        <dbReference type="ARBA" id="ARBA00022989"/>
    </source>
</evidence>
<dbReference type="GO" id="GO:0008455">
    <property type="term" value="F:alpha-1,6-mannosylglycoprotein 2-beta-N-acetylglucosaminyltransferase activity"/>
    <property type="evidence" value="ECO:0007669"/>
    <property type="project" value="InterPro"/>
</dbReference>
<evidence type="ECO:0000256" key="5">
    <source>
        <dbReference type="ARBA" id="ARBA00022679"/>
    </source>
</evidence>
<evidence type="ECO:0000256" key="15">
    <source>
        <dbReference type="PIRSR" id="PIRSR607754-2"/>
    </source>
</evidence>
<evidence type="ECO:0000256" key="13">
    <source>
        <dbReference type="ARBA" id="ARBA00023180"/>
    </source>
</evidence>
<dbReference type="PANTHER" id="PTHR12871:SF0">
    <property type="entry name" value="ALPHA-1,6-MANNOSYL-GLYCOPROTEIN 2-BETA-N-ACETYLGLUCOSAMINYLTRANSFERASE"/>
    <property type="match status" value="1"/>
</dbReference>
<evidence type="ECO:0000256" key="4">
    <source>
        <dbReference type="ARBA" id="ARBA00022676"/>
    </source>
</evidence>
<keyword evidence="12 16" id="KW-1015">Disulfide bond</keyword>
<reference evidence="17" key="1">
    <citation type="submission" date="2015-11" db="EMBL/GenBank/DDBJ databases">
        <title>De novo transcriptome assembly of four potential Pierce s Disease insect vectors from Arizona vineyards.</title>
        <authorList>
            <person name="Tassone E.E."/>
        </authorList>
    </citation>
    <scope>NUCLEOTIDE SEQUENCE</scope>
</reference>
<keyword evidence="14 15" id="KW-0464">Manganese</keyword>